<accession>A3TVH6</accession>
<dbReference type="eggNOG" id="COG0784">
    <property type="taxonomic scope" value="Bacteria"/>
</dbReference>
<gene>
    <name evidence="1" type="ORF">OB2597_10269</name>
</gene>
<dbReference type="HOGENOM" id="CLU_166684_0_0_5"/>
<dbReference type="Gene3D" id="3.40.50.2300">
    <property type="match status" value="1"/>
</dbReference>
<evidence type="ECO:0000313" key="1">
    <source>
        <dbReference type="EMBL" id="EAQ04522.1"/>
    </source>
</evidence>
<dbReference type="InterPro" id="IPR011006">
    <property type="entry name" value="CheY-like_superfamily"/>
</dbReference>
<dbReference type="STRING" id="252305.OB2597_10269"/>
<name>A3TVH6_PSEBH</name>
<proteinExistence type="predicted"/>
<dbReference type="SUPFAM" id="SSF52172">
    <property type="entry name" value="CheY-like"/>
    <property type="match status" value="1"/>
</dbReference>
<keyword evidence="2" id="KW-1185">Reference proteome</keyword>
<comment type="caution">
    <text evidence="1">The sequence shown here is derived from an EMBL/GenBank/DDBJ whole genome shotgun (WGS) entry which is preliminary data.</text>
</comment>
<evidence type="ECO:0000313" key="2">
    <source>
        <dbReference type="Proteomes" id="UP000004318"/>
    </source>
</evidence>
<dbReference type="Proteomes" id="UP000004318">
    <property type="component" value="Unassembled WGS sequence"/>
</dbReference>
<reference evidence="1 2" key="1">
    <citation type="journal article" date="2010" name="J. Bacteriol.">
        <title>Genome sequences of Oceanicola granulosus HTCC2516(T) and Oceanicola batsensis HTCC2597(TDelta).</title>
        <authorList>
            <person name="Thrash J.C."/>
            <person name="Cho J.C."/>
            <person name="Vergin K.L."/>
            <person name="Giovannoni S.J."/>
        </authorList>
    </citation>
    <scope>NUCLEOTIDE SEQUENCE [LARGE SCALE GENOMIC DNA]</scope>
    <source>
        <strain evidence="2">ATCC BAA-863 / DSM 15984 / KCTC 12145 / HTCC2597</strain>
    </source>
</reference>
<organism evidence="1 2">
    <name type="scientific">Pseudooceanicola batsensis (strain ATCC BAA-863 / DSM 15984 / KCTC 12145 / HTCC2597)</name>
    <name type="common">Oceanicola batsensis</name>
    <dbReference type="NCBI Taxonomy" id="252305"/>
    <lineage>
        <taxon>Bacteria</taxon>
        <taxon>Pseudomonadati</taxon>
        <taxon>Pseudomonadota</taxon>
        <taxon>Alphaproteobacteria</taxon>
        <taxon>Rhodobacterales</taxon>
        <taxon>Paracoccaceae</taxon>
        <taxon>Pseudooceanicola</taxon>
    </lineage>
</organism>
<dbReference type="EMBL" id="AAMO01000002">
    <property type="protein sequence ID" value="EAQ04522.1"/>
    <property type="molecule type" value="Genomic_DNA"/>
</dbReference>
<sequence length="141" mass="15392">MKLLEYAQPEGPAERSGGVPLRVLVIGATTDVLRRMWIRDLTAHGFNVEVAEGEGQALDHLREQACDVILLDMVFQRGSALVVSDYANFRRPEAKLIFVNSDDFLADGTIFRLCSNARAMIPAHSKPADVAAMVAYFGGAV</sequence>
<protein>
    <submittedName>
        <fullName evidence="1">Response regulator</fullName>
    </submittedName>
</protein>
<dbReference type="AlphaFoldDB" id="A3TVH6"/>